<reference evidence="1 2" key="1">
    <citation type="submission" date="2019-03" db="EMBL/GenBank/DDBJ databases">
        <title>Genomics of glacier-inhabiting Cryobacterium strains.</title>
        <authorList>
            <person name="Liu Q."/>
            <person name="Xin Y.-H."/>
        </authorList>
    </citation>
    <scope>NUCLEOTIDE SEQUENCE [LARGE SCALE GENOMIC DNA]</scope>
    <source>
        <strain evidence="1 2">Hh15</strain>
    </source>
</reference>
<dbReference type="AlphaFoldDB" id="A0A1H8DHF5"/>
<dbReference type="PROSITE" id="PS51257">
    <property type="entry name" value="PROKAR_LIPOPROTEIN"/>
    <property type="match status" value="1"/>
</dbReference>
<evidence type="ECO:0000313" key="2">
    <source>
        <dbReference type="Proteomes" id="UP000297654"/>
    </source>
</evidence>
<comment type="caution">
    <text evidence="1">The sequence shown here is derived from an EMBL/GenBank/DDBJ whole genome shotgun (WGS) entry which is preliminary data.</text>
</comment>
<dbReference type="STRING" id="1424661.SAMN05216281_103280"/>
<dbReference type="OrthoDB" id="3174999at2"/>
<evidence type="ECO:0000313" key="1">
    <source>
        <dbReference type="EMBL" id="TFB82487.1"/>
    </source>
</evidence>
<gene>
    <name evidence="1" type="ORF">E3O10_17320</name>
</gene>
<dbReference type="RefSeq" id="WP_092108127.1">
    <property type="nucleotide sequence ID" value="NZ_FOCN01000003.1"/>
</dbReference>
<protein>
    <recommendedName>
        <fullName evidence="3">Lipoprotein</fullName>
    </recommendedName>
</protein>
<keyword evidence="2" id="KW-1185">Reference proteome</keyword>
<proteinExistence type="predicted"/>
<evidence type="ECO:0008006" key="3">
    <source>
        <dbReference type="Google" id="ProtNLM"/>
    </source>
</evidence>
<dbReference type="EMBL" id="SOFF01000058">
    <property type="protein sequence ID" value="TFB82487.1"/>
    <property type="molecule type" value="Genomic_DNA"/>
</dbReference>
<dbReference type="Proteomes" id="UP000297654">
    <property type="component" value="Unassembled WGS sequence"/>
</dbReference>
<organism evidence="1 2">
    <name type="scientific">Cryobacterium luteum</name>
    <dbReference type="NCBI Taxonomy" id="1424661"/>
    <lineage>
        <taxon>Bacteria</taxon>
        <taxon>Bacillati</taxon>
        <taxon>Actinomycetota</taxon>
        <taxon>Actinomycetes</taxon>
        <taxon>Micrococcales</taxon>
        <taxon>Microbacteriaceae</taxon>
        <taxon>Cryobacterium</taxon>
    </lineage>
</organism>
<accession>A0A1H8DHF5</accession>
<name>A0A1H8DHF5_9MICO</name>
<sequence>MKLRLIIPFAASLLLLTGCSAPAADIKAATPSSQSEESVAEVVVEPLDLTGEWKQTNSNSADTYQAATITGEQITVDWVTASDSTKAVYWIGSFVAPTEGTESYAWDSQGDVAQMETALMASGDTAKAFTFDNDVLSYDLTAMGVTMTVEMSRQ</sequence>